<feature type="transmembrane region" description="Helical" evidence="9">
    <location>
        <begin position="185"/>
        <end position="201"/>
    </location>
</feature>
<protein>
    <submittedName>
        <fullName evidence="10">Alkaline ceramidase family protein</fullName>
    </submittedName>
</protein>
<dbReference type="GO" id="GO:0016811">
    <property type="term" value="F:hydrolase activity, acting on carbon-nitrogen (but not peptide) bonds, in linear amides"/>
    <property type="evidence" value="ECO:0007669"/>
    <property type="project" value="InterPro"/>
</dbReference>
<comment type="subcellular location">
    <subcellularLocation>
        <location evidence="1">Membrane</location>
        <topology evidence="1">Multi-pass membrane protein</topology>
    </subcellularLocation>
</comment>
<keyword evidence="4" id="KW-0378">Hydrolase</keyword>
<evidence type="ECO:0000256" key="9">
    <source>
        <dbReference type="SAM" id="Phobius"/>
    </source>
</evidence>
<keyword evidence="3 9" id="KW-0812">Transmembrane</keyword>
<keyword evidence="7" id="KW-0106">Calcium</keyword>
<feature type="binding site" evidence="8">
    <location>
        <position position="231"/>
    </location>
    <ligand>
        <name>Zn(2+)</name>
        <dbReference type="ChEBI" id="CHEBI:29105"/>
        <note>catalytic</note>
    </ligand>
</feature>
<evidence type="ECO:0000313" key="10">
    <source>
        <dbReference type="EMBL" id="OAQ66094.1"/>
    </source>
</evidence>
<dbReference type="InterPro" id="IPR008901">
    <property type="entry name" value="ACER"/>
</dbReference>
<dbReference type="OrthoDB" id="187171at2759"/>
<dbReference type="Proteomes" id="UP000078397">
    <property type="component" value="Unassembled WGS sequence"/>
</dbReference>
<comment type="cofactor">
    <cofactor evidence="8">
        <name>Zn(2+)</name>
        <dbReference type="ChEBI" id="CHEBI:29105"/>
    </cofactor>
</comment>
<keyword evidence="7" id="KW-0479">Metal-binding</keyword>
<evidence type="ECO:0000256" key="1">
    <source>
        <dbReference type="ARBA" id="ARBA00004141"/>
    </source>
</evidence>
<dbReference type="GeneID" id="28850510"/>
<keyword evidence="5 9" id="KW-1133">Transmembrane helix</keyword>
<proteinExistence type="inferred from homology"/>
<comment type="caution">
    <text evidence="10">The sequence shown here is derived from an EMBL/GenBank/DDBJ whole genome shotgun (WGS) entry which is preliminary data.</text>
</comment>
<feature type="binding site" evidence="7">
    <location>
        <position position="38"/>
    </location>
    <ligand>
        <name>Ca(2+)</name>
        <dbReference type="ChEBI" id="CHEBI:29108"/>
    </ligand>
</feature>
<dbReference type="PANTHER" id="PTHR46187">
    <property type="entry name" value="ALKALINE CERAMIDASE 3"/>
    <property type="match status" value="1"/>
</dbReference>
<organism evidence="10 11">
    <name type="scientific">Pochonia chlamydosporia 170</name>
    <dbReference type="NCBI Taxonomy" id="1380566"/>
    <lineage>
        <taxon>Eukaryota</taxon>
        <taxon>Fungi</taxon>
        <taxon>Dikarya</taxon>
        <taxon>Ascomycota</taxon>
        <taxon>Pezizomycotina</taxon>
        <taxon>Sordariomycetes</taxon>
        <taxon>Hypocreomycetidae</taxon>
        <taxon>Hypocreales</taxon>
        <taxon>Clavicipitaceae</taxon>
        <taxon>Pochonia</taxon>
    </lineage>
</organism>
<gene>
    <name evidence="10" type="ORF">VFPPC_07698</name>
</gene>
<dbReference type="PANTHER" id="PTHR46187:SF1">
    <property type="entry name" value="ALKALINE PHYTOCERAMIDASE"/>
    <property type="match status" value="1"/>
</dbReference>
<reference evidence="10 11" key="1">
    <citation type="journal article" date="2016" name="PLoS Pathog.">
        <title>Biosynthesis of antibiotic leucinostatins in bio-control fungus Purpureocillium lilacinum and their inhibition on phytophthora revealed by genome mining.</title>
        <authorList>
            <person name="Wang G."/>
            <person name="Liu Z."/>
            <person name="Lin R."/>
            <person name="Li E."/>
            <person name="Mao Z."/>
            <person name="Ling J."/>
            <person name="Yang Y."/>
            <person name="Yin W.B."/>
            <person name="Xie B."/>
        </authorList>
    </citation>
    <scope>NUCLEOTIDE SEQUENCE [LARGE SCALE GENOMIC DNA]</scope>
    <source>
        <strain evidence="10">170</strain>
    </source>
</reference>
<evidence type="ECO:0000256" key="5">
    <source>
        <dbReference type="ARBA" id="ARBA00022989"/>
    </source>
</evidence>
<feature type="transmembrane region" description="Helical" evidence="9">
    <location>
        <begin position="122"/>
        <end position="141"/>
    </location>
</feature>
<sequence>MRFSIPYRETPHEPILGAPTARANFCEEDYIISGLVAEFINTITNIIYVIYALRHLSRRPTKDGTLAAKAPFYGLALVGICSALFHGTLKFHAQMGDDLSMLVASSCVLYRAMTFDRTWPEIKTFTVVLVVSLATVIVYHVATDEQVVHELAFVLLIFLVGLRTRSLIKTRVKSESQQATLRRNTLFGAACFAIGYFLWQLDLRYCSQLTRYKRQVGMPWSFLLEFHGYWHVLTAIGACTFMVMVEDLTNEDKAKDRKKN</sequence>
<accession>A0A179FKL1</accession>
<comment type="similarity">
    <text evidence="2">Belongs to the alkaline ceramidase family.</text>
</comment>
<feature type="binding site" evidence="7">
    <location>
        <position position="27"/>
    </location>
    <ligand>
        <name>Ca(2+)</name>
        <dbReference type="ChEBI" id="CHEBI:29108"/>
    </ligand>
</feature>
<dbReference type="GO" id="GO:0046872">
    <property type="term" value="F:metal ion binding"/>
    <property type="evidence" value="ECO:0007669"/>
    <property type="project" value="UniProtKB-KW"/>
</dbReference>
<evidence type="ECO:0000256" key="2">
    <source>
        <dbReference type="ARBA" id="ARBA00009780"/>
    </source>
</evidence>
<evidence type="ECO:0000256" key="4">
    <source>
        <dbReference type="ARBA" id="ARBA00022801"/>
    </source>
</evidence>
<evidence type="ECO:0000256" key="8">
    <source>
        <dbReference type="PIRSR" id="PIRSR608901-2"/>
    </source>
</evidence>
<dbReference type="EMBL" id="LSBJ02000004">
    <property type="protein sequence ID" value="OAQ66094.1"/>
    <property type="molecule type" value="Genomic_DNA"/>
</dbReference>
<keyword evidence="11" id="KW-1185">Reference proteome</keyword>
<evidence type="ECO:0000256" key="6">
    <source>
        <dbReference type="ARBA" id="ARBA00023136"/>
    </source>
</evidence>
<name>A0A179FKL1_METCM</name>
<feature type="transmembrane region" description="Helical" evidence="9">
    <location>
        <begin position="147"/>
        <end position="164"/>
    </location>
</feature>
<dbReference type="STRING" id="1380566.A0A179FKL1"/>
<feature type="binding site" evidence="8">
    <location>
        <position position="227"/>
    </location>
    <ligand>
        <name>Zn(2+)</name>
        <dbReference type="ChEBI" id="CHEBI:29105"/>
        <note>catalytic</note>
    </ligand>
</feature>
<keyword evidence="8" id="KW-0862">Zinc</keyword>
<dbReference type="RefSeq" id="XP_018143181.1">
    <property type="nucleotide sequence ID" value="XM_018286516.1"/>
</dbReference>
<dbReference type="AlphaFoldDB" id="A0A179FKL1"/>
<dbReference type="Pfam" id="PF05875">
    <property type="entry name" value="Ceramidase"/>
    <property type="match status" value="1"/>
</dbReference>
<dbReference type="GO" id="GO:0005789">
    <property type="term" value="C:endoplasmic reticulum membrane"/>
    <property type="evidence" value="ECO:0007669"/>
    <property type="project" value="TreeGrafter"/>
</dbReference>
<feature type="transmembrane region" description="Helical" evidence="9">
    <location>
        <begin position="228"/>
        <end position="249"/>
    </location>
</feature>
<evidence type="ECO:0000256" key="3">
    <source>
        <dbReference type="ARBA" id="ARBA00022692"/>
    </source>
</evidence>
<feature type="binding site" evidence="8">
    <location>
        <position position="86"/>
    </location>
    <ligand>
        <name>Zn(2+)</name>
        <dbReference type="ChEBI" id="CHEBI:29105"/>
        <note>catalytic</note>
    </ligand>
</feature>
<dbReference type="KEGG" id="pchm:VFPPC_07698"/>
<dbReference type="GO" id="GO:0046514">
    <property type="term" value="P:ceramide catabolic process"/>
    <property type="evidence" value="ECO:0007669"/>
    <property type="project" value="TreeGrafter"/>
</dbReference>
<feature type="transmembrane region" description="Helical" evidence="9">
    <location>
        <begin position="66"/>
        <end position="85"/>
    </location>
</feature>
<keyword evidence="6 9" id="KW-0472">Membrane</keyword>
<feature type="transmembrane region" description="Helical" evidence="9">
    <location>
        <begin position="30"/>
        <end position="54"/>
    </location>
</feature>
<evidence type="ECO:0000256" key="7">
    <source>
        <dbReference type="PIRSR" id="PIRSR608901-1"/>
    </source>
</evidence>
<dbReference type="GO" id="GO:0046513">
    <property type="term" value="P:ceramide biosynthetic process"/>
    <property type="evidence" value="ECO:0007669"/>
    <property type="project" value="TreeGrafter"/>
</dbReference>
<evidence type="ECO:0000313" key="11">
    <source>
        <dbReference type="Proteomes" id="UP000078397"/>
    </source>
</evidence>